<evidence type="ECO:0000256" key="1">
    <source>
        <dbReference type="SAM" id="MobiDB-lite"/>
    </source>
</evidence>
<dbReference type="Proteomes" id="UP000265515">
    <property type="component" value="Unassembled WGS sequence"/>
</dbReference>
<name>A0A388K351_CHABU</name>
<proteinExistence type="predicted"/>
<gene>
    <name evidence="2" type="ORF">CBR_g44314</name>
</gene>
<accession>A0A388K351</accession>
<dbReference type="Gramene" id="GBG64429">
    <property type="protein sequence ID" value="GBG64429"/>
    <property type="gene ID" value="CBR_g44314"/>
</dbReference>
<dbReference type="EMBL" id="BFEA01000050">
    <property type="protein sequence ID" value="GBG64429.1"/>
    <property type="molecule type" value="Genomic_DNA"/>
</dbReference>
<keyword evidence="3" id="KW-1185">Reference proteome</keyword>
<feature type="compositionally biased region" description="Basic and acidic residues" evidence="1">
    <location>
        <begin position="1"/>
        <end position="31"/>
    </location>
</feature>
<protein>
    <submittedName>
        <fullName evidence="2">Uncharacterized protein</fullName>
    </submittedName>
</protein>
<evidence type="ECO:0000313" key="2">
    <source>
        <dbReference type="EMBL" id="GBG64429.1"/>
    </source>
</evidence>
<sequence length="373" mass="39709">MGGEAEHPAQGVGEREDSPRSAEGGVARDGEGGGAAEEDETNVDLKVGVAEGEWTPRGEGGVPEFDPVALQHPGGGPLLVLPSHNEIASMRAAEIHRAKLGEELEEVEREEAVAMVHDGEQVEREEDVVRTQVERDEDMERVDYSARVRREEAVVGPQVEREEDVVRPQVEREEGVAGVDDDDAQVEIGEDVVRENVDVLVGGEEGMVGGDVAHGRGKGSGHLQVDPIVQSFITDEMGPALAGLTPGTMTAMGVSPLGERGASGMGMRDFMEMYLGDPPCPSHTEREDTARALAAAGYSTEEIEQAFTGYSGSCTRDTLQQGCEEVRERPQEEREDALAADILGGSGSLVRFTGLQLTTTTWAVLPCVQGSGP</sequence>
<reference evidence="2 3" key="1">
    <citation type="journal article" date="2018" name="Cell">
        <title>The Chara Genome: Secondary Complexity and Implications for Plant Terrestrialization.</title>
        <authorList>
            <person name="Nishiyama T."/>
            <person name="Sakayama H."/>
            <person name="Vries J.D."/>
            <person name="Buschmann H."/>
            <person name="Saint-Marcoux D."/>
            <person name="Ullrich K.K."/>
            <person name="Haas F.B."/>
            <person name="Vanderstraeten L."/>
            <person name="Becker D."/>
            <person name="Lang D."/>
            <person name="Vosolsobe S."/>
            <person name="Rombauts S."/>
            <person name="Wilhelmsson P.K.I."/>
            <person name="Janitza P."/>
            <person name="Kern R."/>
            <person name="Heyl A."/>
            <person name="Rumpler F."/>
            <person name="Villalobos L.I.A.C."/>
            <person name="Clay J.M."/>
            <person name="Skokan R."/>
            <person name="Toyoda A."/>
            <person name="Suzuki Y."/>
            <person name="Kagoshima H."/>
            <person name="Schijlen E."/>
            <person name="Tajeshwar N."/>
            <person name="Catarino B."/>
            <person name="Hetherington A.J."/>
            <person name="Saltykova A."/>
            <person name="Bonnot C."/>
            <person name="Breuninger H."/>
            <person name="Symeonidi A."/>
            <person name="Radhakrishnan G.V."/>
            <person name="Van Nieuwerburgh F."/>
            <person name="Deforce D."/>
            <person name="Chang C."/>
            <person name="Karol K.G."/>
            <person name="Hedrich R."/>
            <person name="Ulvskov P."/>
            <person name="Glockner G."/>
            <person name="Delwiche C.F."/>
            <person name="Petrasek J."/>
            <person name="Van de Peer Y."/>
            <person name="Friml J."/>
            <person name="Beilby M."/>
            <person name="Dolan L."/>
            <person name="Kohara Y."/>
            <person name="Sugano S."/>
            <person name="Fujiyama A."/>
            <person name="Delaux P.-M."/>
            <person name="Quint M."/>
            <person name="TheiBen G."/>
            <person name="Hagemann M."/>
            <person name="Harholt J."/>
            <person name="Dunand C."/>
            <person name="Zachgo S."/>
            <person name="Langdale J."/>
            <person name="Maumus F."/>
            <person name="Straeten D.V.D."/>
            <person name="Gould S.B."/>
            <person name="Rensing S.A."/>
        </authorList>
    </citation>
    <scope>NUCLEOTIDE SEQUENCE [LARGE SCALE GENOMIC DNA]</scope>
    <source>
        <strain evidence="2 3">S276</strain>
    </source>
</reference>
<comment type="caution">
    <text evidence="2">The sequence shown here is derived from an EMBL/GenBank/DDBJ whole genome shotgun (WGS) entry which is preliminary data.</text>
</comment>
<organism evidence="2 3">
    <name type="scientific">Chara braunii</name>
    <name type="common">Braun's stonewort</name>
    <dbReference type="NCBI Taxonomy" id="69332"/>
    <lineage>
        <taxon>Eukaryota</taxon>
        <taxon>Viridiplantae</taxon>
        <taxon>Streptophyta</taxon>
        <taxon>Charophyceae</taxon>
        <taxon>Charales</taxon>
        <taxon>Characeae</taxon>
        <taxon>Chara</taxon>
    </lineage>
</organism>
<feature type="region of interest" description="Disordered" evidence="1">
    <location>
        <begin position="1"/>
        <end position="81"/>
    </location>
</feature>
<dbReference type="AlphaFoldDB" id="A0A388K351"/>
<evidence type="ECO:0000313" key="3">
    <source>
        <dbReference type="Proteomes" id="UP000265515"/>
    </source>
</evidence>